<dbReference type="InterPro" id="IPR056823">
    <property type="entry name" value="TEN-like_YD-shell"/>
</dbReference>
<feature type="domain" description="Teneurin-like YD-shell" evidence="4">
    <location>
        <begin position="625"/>
        <end position="744"/>
    </location>
</feature>
<feature type="compositionally biased region" description="Basic and acidic residues" evidence="2">
    <location>
        <begin position="502"/>
        <end position="518"/>
    </location>
</feature>
<dbReference type="NCBIfam" id="TIGR01643">
    <property type="entry name" value="YD_repeat_2x"/>
    <property type="match status" value="10"/>
</dbReference>
<sequence length="1052" mass="118103">MTGKPAARMGDMTAMGGPIVQGSPGVMIGAPTGVACSVCPGGRTSGHPVNPLLGAKVLPGETDLALPGPLPLVLSRTYSSYQTRTPAPVGVFGPGWKAPFDVHLQIRDNALILNDNGGRSLHFTPLFPGEVALSRSESLWLARGGVAALQDNHPLYALWRALPEDLRLSPHRYLATSSPQGPWWVLGGCERIPGVDEVLPAPLPPYRILTGLVDNVGHRMTFHREVAGEFSGDITGVTDGAGRRFRLVLTTQAQRAEQARKQKQPLFPEALPATGYGTDTGVRLAEVWLTRDPLYPDNLPAEPLVRYHYSPRGELAGVDDRSGTAVRGFTYDARHSGRMVAHRYAGRPEMRYVYDADGRVTEQRNPAGLSYTYRYEQNRVTTTDSLNRREVLHTDGEGGMKRVVKQEFADGSLIRSEFDPAGRLVVQTDAAGRTTQYRLSPGSGQLTETVAPDGRRTAFYYNRQQQLTSTVHPDGLKSRRDYDEHGRLTGETQRDGSVTRYGYDDPHSEYPTTRDDATGSRQMSWSRYGQLLTYTDCSGYETRYEYDRFGQLSAVHQEEGLSRYRAYDARGRLVSQQDAQGRQTRYEYNAAGDLTAVMSPDGRRTTTAYDAWGNVVSTTQGGLTRRMEHDPAGRVTALMNENGATTTFGYDVLDRLTQETGFDGRTQRYHYGPTGQLIRSEDTQLVTHWHYDEADRLTHRTVNDEPAEQWSYNERGWLADISHLSAGQQVAVHYAYDSRGRLISERQTVHDPATQALLWQHETKQAYSEQGLMNRFKPDNLPPVAWLTYGSGYLAGMKFGDTPLMDFTRDRLHRETQRTFGDYELTTAWTPAGQLQHHHLSLPQLNRDYGWNADGQLTGIRGPHEQRDYRYDGAGRLLSTQITSAQHTLSQLTLSDPAGNRVADRKAFPALPQSWPANRISEDAHCFYHYDGHGRLTEKDERRIHPRGSITHHYGYDHQHRLTHYRRMQSGNMLTESRYAYDPLGRRIRKQVWQGEAYDGGWYVPTEPAESVWYGQEGDRLTTTQTDKSRIQTVYLPGSFTPLLRVETATAR</sequence>
<proteinExistence type="predicted"/>
<dbReference type="Gene3D" id="2.180.10.10">
    <property type="entry name" value="RHS repeat-associated core"/>
    <property type="match status" value="2"/>
</dbReference>
<dbReference type="InterPro" id="IPR031325">
    <property type="entry name" value="RHS_repeat"/>
</dbReference>
<dbReference type="PANTHER" id="PTHR32305">
    <property type="match status" value="1"/>
</dbReference>
<reference evidence="5 6" key="1">
    <citation type="submission" date="2016-04" db="EMBL/GenBank/DDBJ databases">
        <title>ATOL: Assembling a taxonomically balanced genome-scale reconstruction of the evolutionary history of the Enterobacteriaceae.</title>
        <authorList>
            <person name="Plunkett G.III."/>
            <person name="Neeno-Eckwall E.C."/>
            <person name="Glasner J.D."/>
            <person name="Perna N.T."/>
        </authorList>
    </citation>
    <scope>NUCLEOTIDE SEQUENCE [LARGE SCALE GENOMIC DNA]</scope>
    <source>
        <strain evidence="5 6">ATCC 51602</strain>
    </source>
</reference>
<dbReference type="EMBL" id="LXEQ01000066">
    <property type="protein sequence ID" value="OAT24311.1"/>
    <property type="molecule type" value="Genomic_DNA"/>
</dbReference>
<evidence type="ECO:0000256" key="1">
    <source>
        <dbReference type="ARBA" id="ARBA00022737"/>
    </source>
</evidence>
<comment type="caution">
    <text evidence="5">The sequence shown here is derived from an EMBL/GenBank/DDBJ whole genome shotgun (WGS) entry which is preliminary data.</text>
</comment>
<evidence type="ECO:0000313" key="5">
    <source>
        <dbReference type="EMBL" id="OAT24311.1"/>
    </source>
</evidence>
<evidence type="ECO:0000313" key="6">
    <source>
        <dbReference type="Proteomes" id="UP000078407"/>
    </source>
</evidence>
<gene>
    <name evidence="5" type="ORF">M976_04628</name>
</gene>
<dbReference type="InterPro" id="IPR050708">
    <property type="entry name" value="T6SS_VgrG/RHS"/>
</dbReference>
<dbReference type="InterPro" id="IPR006530">
    <property type="entry name" value="YD"/>
</dbReference>
<accession>A0ABX2W1K9</accession>
<evidence type="ECO:0000259" key="4">
    <source>
        <dbReference type="Pfam" id="PF25023"/>
    </source>
</evidence>
<dbReference type="Proteomes" id="UP000078407">
    <property type="component" value="Unassembled WGS sequence"/>
</dbReference>
<dbReference type="Pfam" id="PF05593">
    <property type="entry name" value="RHS_repeat"/>
    <property type="match status" value="3"/>
</dbReference>
<dbReference type="Pfam" id="PF20148">
    <property type="entry name" value="DUF6531"/>
    <property type="match status" value="1"/>
</dbReference>
<dbReference type="PANTHER" id="PTHR32305:SF15">
    <property type="entry name" value="PROTEIN RHSA-RELATED"/>
    <property type="match status" value="1"/>
</dbReference>
<name>A0ABX2W1K9_9ENTR</name>
<feature type="domain" description="Teneurin-like YD-shell" evidence="4">
    <location>
        <begin position="522"/>
        <end position="617"/>
    </location>
</feature>
<feature type="region of interest" description="Disordered" evidence="2">
    <location>
        <begin position="471"/>
        <end position="522"/>
    </location>
</feature>
<dbReference type="InterPro" id="IPR045351">
    <property type="entry name" value="DUF6531"/>
</dbReference>
<feature type="compositionally biased region" description="Basic and acidic residues" evidence="2">
    <location>
        <begin position="474"/>
        <end position="494"/>
    </location>
</feature>
<feature type="domain" description="Teneurin-like YD-shell" evidence="4">
    <location>
        <begin position="844"/>
        <end position="995"/>
    </location>
</feature>
<feature type="domain" description="DUF6531" evidence="3">
    <location>
        <begin position="46"/>
        <end position="123"/>
    </location>
</feature>
<keyword evidence="6" id="KW-1185">Reference proteome</keyword>
<dbReference type="Pfam" id="PF25023">
    <property type="entry name" value="TEN_YD-shell"/>
    <property type="match status" value="3"/>
</dbReference>
<keyword evidence="1" id="KW-0677">Repeat</keyword>
<organism evidence="5 6">
    <name type="scientific">Buttiauxella ferragutiae ATCC 51602</name>
    <dbReference type="NCBI Taxonomy" id="1354252"/>
    <lineage>
        <taxon>Bacteria</taxon>
        <taxon>Pseudomonadati</taxon>
        <taxon>Pseudomonadota</taxon>
        <taxon>Gammaproteobacteria</taxon>
        <taxon>Enterobacterales</taxon>
        <taxon>Enterobacteriaceae</taxon>
        <taxon>Buttiauxella</taxon>
    </lineage>
</organism>
<evidence type="ECO:0000259" key="3">
    <source>
        <dbReference type="Pfam" id="PF20148"/>
    </source>
</evidence>
<protein>
    <submittedName>
        <fullName evidence="5">Core protein</fullName>
    </submittedName>
</protein>
<evidence type="ECO:0000256" key="2">
    <source>
        <dbReference type="SAM" id="MobiDB-lite"/>
    </source>
</evidence>